<feature type="transmembrane region" description="Helical" evidence="6">
    <location>
        <begin position="122"/>
        <end position="141"/>
    </location>
</feature>
<dbReference type="STRING" id="39950.BCB69_02325"/>
<evidence type="ECO:0000256" key="2">
    <source>
        <dbReference type="ARBA" id="ARBA00022475"/>
    </source>
</evidence>
<dbReference type="PIRSF" id="PIRSF038958">
    <property type="entry name" value="PG_synth_SpoVB"/>
    <property type="match status" value="1"/>
</dbReference>
<dbReference type="EMBL" id="CP017037">
    <property type="protein sequence ID" value="AOH38909.1"/>
    <property type="molecule type" value="Genomic_DNA"/>
</dbReference>
<feature type="transmembrane region" description="Helical" evidence="6">
    <location>
        <begin position="162"/>
        <end position="181"/>
    </location>
</feature>
<organism evidence="7 8">
    <name type="scientific">Dialister pneumosintes</name>
    <dbReference type="NCBI Taxonomy" id="39950"/>
    <lineage>
        <taxon>Bacteria</taxon>
        <taxon>Bacillati</taxon>
        <taxon>Bacillota</taxon>
        <taxon>Negativicutes</taxon>
        <taxon>Veillonellales</taxon>
        <taxon>Veillonellaceae</taxon>
        <taxon>Dialister</taxon>
    </lineage>
</organism>
<dbReference type="Pfam" id="PF01943">
    <property type="entry name" value="Polysacc_synt"/>
    <property type="match status" value="1"/>
</dbReference>
<feature type="transmembrane region" description="Helical" evidence="6">
    <location>
        <begin position="423"/>
        <end position="442"/>
    </location>
</feature>
<dbReference type="RefSeq" id="WP_069176901.1">
    <property type="nucleotide sequence ID" value="NZ_CP017037.1"/>
</dbReference>
<feature type="transmembrane region" description="Helical" evidence="6">
    <location>
        <begin position="391"/>
        <end position="411"/>
    </location>
</feature>
<dbReference type="InterPro" id="IPR024923">
    <property type="entry name" value="PG_synth_SpoVB"/>
</dbReference>
<feature type="transmembrane region" description="Helical" evidence="6">
    <location>
        <begin position="454"/>
        <end position="472"/>
    </location>
</feature>
<feature type="transmembrane region" description="Helical" evidence="6">
    <location>
        <begin position="237"/>
        <end position="262"/>
    </location>
</feature>
<keyword evidence="2" id="KW-1003">Cell membrane</keyword>
<feature type="transmembrane region" description="Helical" evidence="6">
    <location>
        <begin position="187"/>
        <end position="209"/>
    </location>
</feature>
<evidence type="ECO:0000313" key="8">
    <source>
        <dbReference type="Proteomes" id="UP000094757"/>
    </source>
</evidence>
<dbReference type="Proteomes" id="UP000094757">
    <property type="component" value="Chromosome"/>
</dbReference>
<evidence type="ECO:0000256" key="4">
    <source>
        <dbReference type="ARBA" id="ARBA00022989"/>
    </source>
</evidence>
<feature type="transmembrane region" description="Helical" evidence="6">
    <location>
        <begin position="91"/>
        <end position="110"/>
    </location>
</feature>
<reference evidence="8" key="1">
    <citation type="submission" date="2016-08" db="EMBL/GenBank/DDBJ databases">
        <authorList>
            <person name="Holder M.E."/>
            <person name="Ajami N.J."/>
            <person name="Petrosino J.F."/>
        </authorList>
    </citation>
    <scope>NUCLEOTIDE SEQUENCE [LARGE SCALE GENOMIC DNA]</scope>
    <source>
        <strain evidence="8">F0677</strain>
    </source>
</reference>
<evidence type="ECO:0000313" key="7">
    <source>
        <dbReference type="EMBL" id="AOH38909.1"/>
    </source>
</evidence>
<comment type="subcellular location">
    <subcellularLocation>
        <location evidence="1">Cell membrane</location>
        <topology evidence="1">Multi-pass membrane protein</topology>
    </subcellularLocation>
</comment>
<keyword evidence="4 6" id="KW-1133">Transmembrane helix</keyword>
<sequence>MSKNSFIRGALILTIAGIIVKFIGAFSRIYLSRLLGGEGIGLYQMAYPIYLLCLSVSSAGLPVAISIMVAEKNAIHDYVGGQRVFKISLTVLTLTGLFFSIALFFGASWLIDNHIVRDARAYWSLIALAPAVFCATIVATMRGYFQGLQDMMPTAVSQIVEQLVRVVTMIGLAIILLPKGLEYGAAGATLGAAPGALIAIFVLLWYYWIERKTRKELYLTQNKSIVPDSTFTILKRLIILAIPVSLANIMVPIVSSIDLLIVPKRLEVAGFTVEQATTLFGYLTGMATSLINMPTIVTAAFAASLVPGISEANIKKDFDTVRKRTQTAMRLACIITIPAFVGLCVIATPISTLLYAIPDAGPCIAVMSLGVFFLGIQQVTTGVLQGLGKTAIPFINMVASAFIKIGLSWYLTAIPSLGVLGSAWATNADFGIAALLNLVCLYKIMEYKMDWIHTGKVFLSSAIMGSAVWFSYEGILQVTHSNTLSSLLSIVLGGIVFLVAVLITKTVTAQDVREMPKVGNQLANIIEKLTWK</sequence>
<dbReference type="CDD" id="cd13124">
    <property type="entry name" value="MATE_SpoVB_like"/>
    <property type="match status" value="1"/>
</dbReference>
<feature type="transmembrane region" description="Helical" evidence="6">
    <location>
        <begin position="282"/>
        <end position="310"/>
    </location>
</feature>
<dbReference type="InterPro" id="IPR002797">
    <property type="entry name" value="Polysacc_synth"/>
</dbReference>
<dbReference type="KEGG" id="dpn:BCB69_02325"/>
<name>A0A1B3WD55_9FIRM</name>
<protein>
    <submittedName>
        <fullName evidence="7">Polysaccharide biosynthesis protein</fullName>
    </submittedName>
</protein>
<keyword evidence="3 6" id="KW-0812">Transmembrane</keyword>
<feature type="transmembrane region" description="Helical" evidence="6">
    <location>
        <begin position="331"/>
        <end position="358"/>
    </location>
</feature>
<gene>
    <name evidence="7" type="ORF">BCB69_02325</name>
</gene>
<dbReference type="PANTHER" id="PTHR30250">
    <property type="entry name" value="PST FAMILY PREDICTED COLANIC ACID TRANSPORTER"/>
    <property type="match status" value="1"/>
</dbReference>
<evidence type="ECO:0000256" key="1">
    <source>
        <dbReference type="ARBA" id="ARBA00004651"/>
    </source>
</evidence>
<evidence type="ECO:0000256" key="5">
    <source>
        <dbReference type="ARBA" id="ARBA00023136"/>
    </source>
</evidence>
<keyword evidence="5 6" id="KW-0472">Membrane</keyword>
<dbReference type="AlphaFoldDB" id="A0A1B3WD55"/>
<feature type="transmembrane region" description="Helical" evidence="6">
    <location>
        <begin position="7"/>
        <end position="29"/>
    </location>
</feature>
<accession>A0A1B3WD55</accession>
<dbReference type="InterPro" id="IPR050833">
    <property type="entry name" value="Poly_Biosynth_Transport"/>
</dbReference>
<dbReference type="PANTHER" id="PTHR30250:SF21">
    <property type="entry name" value="LIPID II FLIPPASE MURJ"/>
    <property type="match status" value="1"/>
</dbReference>
<feature type="transmembrane region" description="Helical" evidence="6">
    <location>
        <begin position="484"/>
        <end position="503"/>
    </location>
</feature>
<evidence type="ECO:0000256" key="6">
    <source>
        <dbReference type="SAM" id="Phobius"/>
    </source>
</evidence>
<feature type="transmembrane region" description="Helical" evidence="6">
    <location>
        <begin position="364"/>
        <end position="384"/>
    </location>
</feature>
<proteinExistence type="predicted"/>
<dbReference type="GO" id="GO:0005886">
    <property type="term" value="C:plasma membrane"/>
    <property type="evidence" value="ECO:0007669"/>
    <property type="project" value="UniProtKB-SubCell"/>
</dbReference>
<evidence type="ECO:0000256" key="3">
    <source>
        <dbReference type="ARBA" id="ARBA00022692"/>
    </source>
</evidence>
<feature type="transmembrane region" description="Helical" evidence="6">
    <location>
        <begin position="49"/>
        <end position="70"/>
    </location>
</feature>